<proteinExistence type="predicted"/>
<feature type="transmembrane region" description="Helical" evidence="1">
    <location>
        <begin position="534"/>
        <end position="554"/>
    </location>
</feature>
<evidence type="ECO:0000313" key="3">
    <source>
        <dbReference type="EMBL" id="SEU07870.1"/>
    </source>
</evidence>
<reference evidence="4" key="1">
    <citation type="submission" date="2016-10" db="EMBL/GenBank/DDBJ databases">
        <authorList>
            <person name="Varghese N."/>
            <person name="Submissions S."/>
        </authorList>
    </citation>
    <scope>NUCLEOTIDE SEQUENCE [LARGE SCALE GENOMIC DNA]</scope>
    <source>
        <strain evidence="4">NLAE-zl-G277</strain>
    </source>
</reference>
<dbReference type="Pfam" id="PF00561">
    <property type="entry name" value="Abhydrolase_1"/>
    <property type="match status" value="1"/>
</dbReference>
<evidence type="ECO:0000313" key="4">
    <source>
        <dbReference type="Proteomes" id="UP000198508"/>
    </source>
</evidence>
<evidence type="ECO:0000259" key="2">
    <source>
        <dbReference type="Pfam" id="PF00561"/>
    </source>
</evidence>
<keyword evidence="1" id="KW-0812">Transmembrane</keyword>
<dbReference type="Gene3D" id="3.40.50.1820">
    <property type="entry name" value="alpha/beta hydrolase"/>
    <property type="match status" value="1"/>
</dbReference>
<sequence>MKLNRKFYAKFLLISIIVCLISIFGTALIDTNFGSVITKDIKIVDSLGHDIGLTIYQPKTATPENPAPCVITLHGSYNGRESQNFISLELAKRGFVAITMDCDGHGDASNWKENPMDAFFLVTANPGSSFEDITTAPTSGMADVVEFVYNNLAIVDKSQIGIQGHSLGGKTADACYAYYKIQEYLGKPNKIAAVFLMGNQQLAVKGNWLPYLNYDPDDVLESGDEIHLPYDVHYGVSAGAFDENNYTTEAGGPWTFPNSNNARVFINELDNYNLAETESVEVGKIYKGTVNGSEQEYIRALYQPKEIHMVNPYSPASTRNSLDFFQNAFTAPNPIAAGSMTGQYSMILSVLGMIGFFCAVFSSCCLMLTSNYFSSLLVKSPEDVYMPQAPQTAFTKFLYWGFMAAGAFIPITYMMKLAMWIGGHKGETFAARSLFGTRIWPQGLLLEQALWSASAGLLTVGIFFLRYFLSNGPKLMPPSQWNMKIDKKNIWKTILLAVCSVGVGYAIVGFGHFFFGLEFRLGNYVIRWPAKEPFLISFRFMILYGLFFFSNAFTQNIGRMVKGRKEWLNVLLMCVANSIGLFCLWIYQYYTFSQVGKVPLNSARVMQTWSLFIVQTVCTIIARRLYLKTGKIYLGALINTIMFAMISCCHTMTLNVTNWWF</sequence>
<dbReference type="Proteomes" id="UP000198508">
    <property type="component" value="Unassembled WGS sequence"/>
</dbReference>
<feature type="transmembrane region" description="Helical" evidence="1">
    <location>
        <begin position="490"/>
        <end position="514"/>
    </location>
</feature>
<dbReference type="AlphaFoldDB" id="A0A1I0JCS4"/>
<feature type="transmembrane region" description="Helical" evidence="1">
    <location>
        <begin position="607"/>
        <end position="626"/>
    </location>
</feature>
<accession>A0A1I0JCS4</accession>
<evidence type="ECO:0000256" key="1">
    <source>
        <dbReference type="SAM" id="Phobius"/>
    </source>
</evidence>
<organism evidence="3 4">
    <name type="scientific">Enterocloster lavalensis</name>
    <dbReference type="NCBI Taxonomy" id="460384"/>
    <lineage>
        <taxon>Bacteria</taxon>
        <taxon>Bacillati</taxon>
        <taxon>Bacillota</taxon>
        <taxon>Clostridia</taxon>
        <taxon>Lachnospirales</taxon>
        <taxon>Lachnospiraceae</taxon>
        <taxon>Enterocloster</taxon>
    </lineage>
</organism>
<dbReference type="SUPFAM" id="SSF53474">
    <property type="entry name" value="alpha/beta-Hydrolases"/>
    <property type="match status" value="1"/>
</dbReference>
<dbReference type="InterPro" id="IPR000073">
    <property type="entry name" value="AB_hydrolase_1"/>
</dbReference>
<feature type="transmembrane region" description="Helical" evidence="1">
    <location>
        <begin position="566"/>
        <end position="587"/>
    </location>
</feature>
<dbReference type="RefSeq" id="WP_092368760.1">
    <property type="nucleotide sequence ID" value="NZ_CABJCG010000037.1"/>
</dbReference>
<feature type="domain" description="AB hydrolase-1" evidence="2">
    <location>
        <begin position="69"/>
        <end position="199"/>
    </location>
</feature>
<keyword evidence="3" id="KW-0378">Hydrolase</keyword>
<feature type="transmembrane region" description="Helical" evidence="1">
    <location>
        <begin position="7"/>
        <end position="29"/>
    </location>
</feature>
<feature type="transmembrane region" description="Helical" evidence="1">
    <location>
        <begin position="344"/>
        <end position="369"/>
    </location>
</feature>
<name>A0A1I0JCS4_9FIRM</name>
<dbReference type="InterPro" id="IPR029058">
    <property type="entry name" value="AB_hydrolase_fold"/>
</dbReference>
<feature type="transmembrane region" description="Helical" evidence="1">
    <location>
        <begin position="397"/>
        <end position="415"/>
    </location>
</feature>
<dbReference type="EMBL" id="FOIM01000028">
    <property type="protein sequence ID" value="SEU07870.1"/>
    <property type="molecule type" value="Genomic_DNA"/>
</dbReference>
<protein>
    <submittedName>
        <fullName evidence="3">Alpha/beta hydrolase fold</fullName>
    </submittedName>
</protein>
<feature type="transmembrane region" description="Helical" evidence="1">
    <location>
        <begin position="449"/>
        <end position="469"/>
    </location>
</feature>
<dbReference type="STRING" id="460384.SAMN05216313_12874"/>
<keyword evidence="1" id="KW-1133">Transmembrane helix</keyword>
<keyword evidence="1" id="KW-0472">Membrane</keyword>
<dbReference type="GO" id="GO:0016787">
    <property type="term" value="F:hydrolase activity"/>
    <property type="evidence" value="ECO:0007669"/>
    <property type="project" value="UniProtKB-KW"/>
</dbReference>
<gene>
    <name evidence="3" type="ORF">SAMN05216313_12874</name>
</gene>
<feature type="transmembrane region" description="Helical" evidence="1">
    <location>
        <begin position="633"/>
        <end position="653"/>
    </location>
</feature>
<keyword evidence="4" id="KW-1185">Reference proteome</keyword>